<dbReference type="PROSITE" id="PS50887">
    <property type="entry name" value="GGDEF"/>
    <property type="match status" value="1"/>
</dbReference>
<dbReference type="GO" id="GO:0071111">
    <property type="term" value="F:cyclic-guanylate-specific phosphodiesterase activity"/>
    <property type="evidence" value="ECO:0007669"/>
    <property type="project" value="UniProtKB-EC"/>
</dbReference>
<dbReference type="CDD" id="cd01949">
    <property type="entry name" value="GGDEF"/>
    <property type="match status" value="1"/>
</dbReference>
<dbReference type="EMBL" id="JEMY01000038">
    <property type="protein sequence ID" value="EXI87048.1"/>
    <property type="molecule type" value="Genomic_DNA"/>
</dbReference>
<evidence type="ECO:0000313" key="4">
    <source>
        <dbReference type="Proteomes" id="UP000022141"/>
    </source>
</evidence>
<dbReference type="CDD" id="cd01948">
    <property type="entry name" value="EAL"/>
    <property type="match status" value="1"/>
</dbReference>
<dbReference type="Gene3D" id="3.30.70.270">
    <property type="match status" value="1"/>
</dbReference>
<sequence length="437" mass="47375">MHDLRPDRDPITGFLSRSAGLHAAMQVVAEAEASGSSLAALWLDIDRFRQINESFGHAGGDSVITQLAARLRRALRGDSILLRMGSDEFVALVPSATLQLATEIGAAVLAEIERPLVIDNLMMRPSVSMGIAVHESGEDPLSLFERADRAMMEAKRRGGKRLIVSGDQPLSGRLGVQLAREELIVEADLHRALESGCLALEYQPLVRVDGRIEAVEALMRCELPERRLLPGKFIPVAEKTGIIVRLGEWCLLQGALFAARLRDEGVATKVAINVSRAQLTSRSFAPALQAALICANVAPALIELEFTESLFLDLSETVQANLRSVRAAGVGMAIDDFGYGYSCLANLKDLPATKLKLDRSFIRVLPDDRRAYAVVKAMAMLGRELGMTVVAEGVETAAQQAAVEAAAVDAVQGFFHARPMPDEAVLAWLKERKTHEP</sequence>
<name>A0A011NWH5_ACCRE</name>
<dbReference type="SUPFAM" id="SSF141868">
    <property type="entry name" value="EAL domain-like"/>
    <property type="match status" value="1"/>
</dbReference>
<dbReference type="Pfam" id="PF00563">
    <property type="entry name" value="EAL"/>
    <property type="match status" value="1"/>
</dbReference>
<proteinExistence type="predicted"/>
<dbReference type="Pfam" id="PF00990">
    <property type="entry name" value="GGDEF"/>
    <property type="match status" value="1"/>
</dbReference>
<reference evidence="3" key="1">
    <citation type="submission" date="2014-02" db="EMBL/GenBank/DDBJ databases">
        <title>Expanding our view of genomic diversity in Candidatus Accumulibacter clades.</title>
        <authorList>
            <person name="Skennerton C.T."/>
            <person name="Barr J.J."/>
            <person name="Slater F.R."/>
            <person name="Bond P.L."/>
            <person name="Tyson G.W."/>
        </authorList>
    </citation>
    <scope>NUCLEOTIDE SEQUENCE [LARGE SCALE GENOMIC DNA]</scope>
</reference>
<dbReference type="InterPro" id="IPR001633">
    <property type="entry name" value="EAL_dom"/>
</dbReference>
<keyword evidence="3" id="KW-0378">Hydrolase</keyword>
<dbReference type="Proteomes" id="UP000022141">
    <property type="component" value="Unassembled WGS sequence"/>
</dbReference>
<dbReference type="InterPro" id="IPR029787">
    <property type="entry name" value="Nucleotide_cyclase"/>
</dbReference>
<dbReference type="Gene3D" id="3.20.20.450">
    <property type="entry name" value="EAL domain"/>
    <property type="match status" value="1"/>
</dbReference>
<dbReference type="SMART" id="SM00267">
    <property type="entry name" value="GGDEF"/>
    <property type="match status" value="1"/>
</dbReference>
<dbReference type="NCBIfam" id="TIGR00254">
    <property type="entry name" value="GGDEF"/>
    <property type="match status" value="1"/>
</dbReference>
<comment type="caution">
    <text evidence="3">The sequence shown here is derived from an EMBL/GenBank/DDBJ whole genome shotgun (WGS) entry which is preliminary data.</text>
</comment>
<gene>
    <name evidence="3" type="primary">gmr_9</name>
    <name evidence="3" type="ORF">AW11_02843</name>
</gene>
<dbReference type="PROSITE" id="PS50883">
    <property type="entry name" value="EAL"/>
    <property type="match status" value="1"/>
</dbReference>
<dbReference type="InterPro" id="IPR035919">
    <property type="entry name" value="EAL_sf"/>
</dbReference>
<accession>A0A011NWH5</accession>
<dbReference type="PANTHER" id="PTHR33121">
    <property type="entry name" value="CYCLIC DI-GMP PHOSPHODIESTERASE PDEF"/>
    <property type="match status" value="1"/>
</dbReference>
<dbReference type="SUPFAM" id="SSF55073">
    <property type="entry name" value="Nucleotide cyclase"/>
    <property type="match status" value="1"/>
</dbReference>
<organism evidence="3 4">
    <name type="scientific">Accumulibacter regalis</name>
    <dbReference type="NCBI Taxonomy" id="522306"/>
    <lineage>
        <taxon>Bacteria</taxon>
        <taxon>Pseudomonadati</taxon>
        <taxon>Pseudomonadota</taxon>
        <taxon>Betaproteobacteria</taxon>
        <taxon>Candidatus Accumulibacter</taxon>
    </lineage>
</organism>
<keyword evidence="4" id="KW-1185">Reference proteome</keyword>
<protein>
    <submittedName>
        <fullName evidence="3">Cyclic di-GMP phosphodiesterase Gmr</fullName>
        <ecNumber evidence="3">3.1.4.52</ecNumber>
    </submittedName>
</protein>
<evidence type="ECO:0000259" key="1">
    <source>
        <dbReference type="PROSITE" id="PS50883"/>
    </source>
</evidence>
<dbReference type="InterPro" id="IPR000160">
    <property type="entry name" value="GGDEF_dom"/>
</dbReference>
<feature type="domain" description="GGDEF" evidence="2">
    <location>
        <begin position="36"/>
        <end position="167"/>
    </location>
</feature>
<dbReference type="eggNOG" id="COG5001">
    <property type="taxonomic scope" value="Bacteria"/>
</dbReference>
<dbReference type="STRING" id="1454004.AW11_02843"/>
<dbReference type="InterPro" id="IPR050706">
    <property type="entry name" value="Cyclic-di-GMP_PDE-like"/>
</dbReference>
<dbReference type="SMART" id="SM00052">
    <property type="entry name" value="EAL"/>
    <property type="match status" value="1"/>
</dbReference>
<evidence type="ECO:0000313" key="3">
    <source>
        <dbReference type="EMBL" id="EXI87048.1"/>
    </source>
</evidence>
<dbReference type="PATRIC" id="fig|1454004.3.peg.2936"/>
<dbReference type="AlphaFoldDB" id="A0A011NWH5"/>
<feature type="domain" description="EAL" evidence="1">
    <location>
        <begin position="182"/>
        <end position="433"/>
    </location>
</feature>
<dbReference type="PANTHER" id="PTHR33121:SF70">
    <property type="entry name" value="SIGNALING PROTEIN YKOW"/>
    <property type="match status" value="1"/>
</dbReference>
<dbReference type="InterPro" id="IPR043128">
    <property type="entry name" value="Rev_trsase/Diguanyl_cyclase"/>
</dbReference>
<dbReference type="EC" id="3.1.4.52" evidence="3"/>
<evidence type="ECO:0000259" key="2">
    <source>
        <dbReference type="PROSITE" id="PS50887"/>
    </source>
</evidence>